<keyword evidence="3" id="KW-1185">Reference proteome</keyword>
<reference evidence="2 3" key="1">
    <citation type="journal article" date="2017" name="Genome Announc.">
        <title>Genome sequence of the saprophytic ascomycete Epicoccum nigrum ICMP 19927 strain isolated from New Zealand.</title>
        <authorList>
            <person name="Fokin M."/>
            <person name="Fleetwood D."/>
            <person name="Weir B.S."/>
            <person name="Villas-Boas S.G."/>
        </authorList>
    </citation>
    <scope>NUCLEOTIDE SEQUENCE [LARGE SCALE GENOMIC DNA]</scope>
    <source>
        <strain evidence="2 3">ICMP 19927</strain>
    </source>
</reference>
<protein>
    <submittedName>
        <fullName evidence="2">Uncharacterized protein</fullName>
    </submittedName>
</protein>
<dbReference type="InParanoid" id="A0A1Y2M5F2"/>
<dbReference type="EMBL" id="KZ107840">
    <property type="protein sequence ID" value="OSS51293.1"/>
    <property type="molecule type" value="Genomic_DNA"/>
</dbReference>
<dbReference type="AlphaFoldDB" id="A0A1Y2M5F2"/>
<evidence type="ECO:0000313" key="3">
    <source>
        <dbReference type="Proteomes" id="UP000193240"/>
    </source>
</evidence>
<dbReference type="Proteomes" id="UP000193240">
    <property type="component" value="Unassembled WGS sequence"/>
</dbReference>
<evidence type="ECO:0000313" key="2">
    <source>
        <dbReference type="EMBL" id="OSS51293.1"/>
    </source>
</evidence>
<gene>
    <name evidence="2" type="ORF">B5807_03168</name>
</gene>
<name>A0A1Y2M5F2_EPING</name>
<accession>A0A1Y2M5F2</accession>
<sequence length="353" mass="40070">MSYVDEDAFLVEEGRYDEDPDSEDEGEYTGNENMPATQRYHDSVVVLMRKDAVLSEFKSAHSHRPESLYSYFDLSSVQIRLLISSDLATRSGGDFYRPCYLYGFPKNDQKQKHADYVKVFETLAEFCYGNGLGNIVGQIVRAAMKDDDWTSLPEFVVKQIVFELDNCRADAWDEWFPTDLPSTPTHVYANQQLTAYDTIRDSLPPDKVPSFEDWKKASIHHIIESITSHSKNDAEALVNLIPRIAPQTYFERIVPTMANIADAAALSHLLYVLATAETIPQERIVKPTFERLAQPANKLLKLSLEETMTPPQHLLDGLENSRWEELLALVECYMRLGFAQEGAQLSTLSLPTC</sequence>
<organism evidence="2 3">
    <name type="scientific">Epicoccum nigrum</name>
    <name type="common">Soil fungus</name>
    <name type="synonym">Epicoccum purpurascens</name>
    <dbReference type="NCBI Taxonomy" id="105696"/>
    <lineage>
        <taxon>Eukaryota</taxon>
        <taxon>Fungi</taxon>
        <taxon>Dikarya</taxon>
        <taxon>Ascomycota</taxon>
        <taxon>Pezizomycotina</taxon>
        <taxon>Dothideomycetes</taxon>
        <taxon>Pleosporomycetidae</taxon>
        <taxon>Pleosporales</taxon>
        <taxon>Pleosporineae</taxon>
        <taxon>Didymellaceae</taxon>
        <taxon>Epicoccum</taxon>
    </lineage>
</organism>
<feature type="region of interest" description="Disordered" evidence="1">
    <location>
        <begin position="1"/>
        <end position="35"/>
    </location>
</feature>
<proteinExistence type="predicted"/>
<evidence type="ECO:0000256" key="1">
    <source>
        <dbReference type="SAM" id="MobiDB-lite"/>
    </source>
</evidence>
<feature type="compositionally biased region" description="Acidic residues" evidence="1">
    <location>
        <begin position="1"/>
        <end position="27"/>
    </location>
</feature>